<reference evidence="4" key="1">
    <citation type="submission" date="2013-08" db="EMBL/GenBank/DDBJ databases">
        <authorList>
            <person name="Mendez C."/>
            <person name="Richter M."/>
            <person name="Ferrer M."/>
            <person name="Sanchez J."/>
        </authorList>
    </citation>
    <scope>NUCLEOTIDE SEQUENCE</scope>
</reference>
<evidence type="ECO:0000256" key="1">
    <source>
        <dbReference type="ARBA" id="ARBA00022679"/>
    </source>
</evidence>
<dbReference type="Gene3D" id="3.30.565.10">
    <property type="entry name" value="Histidine kinase-like ATPase, C-terminal domain"/>
    <property type="match status" value="1"/>
</dbReference>
<evidence type="ECO:0000256" key="2">
    <source>
        <dbReference type="ARBA" id="ARBA00022777"/>
    </source>
</evidence>
<accession>T1BZ37</accession>
<dbReference type="PANTHER" id="PTHR24421">
    <property type="entry name" value="NITRATE/NITRITE SENSOR PROTEIN NARX-RELATED"/>
    <property type="match status" value="1"/>
</dbReference>
<feature type="non-terminal residue" evidence="4">
    <location>
        <position position="1"/>
    </location>
</feature>
<organism evidence="4">
    <name type="scientific">mine drainage metagenome</name>
    <dbReference type="NCBI Taxonomy" id="410659"/>
    <lineage>
        <taxon>unclassified sequences</taxon>
        <taxon>metagenomes</taxon>
        <taxon>ecological metagenomes</taxon>
    </lineage>
</organism>
<feature type="domain" description="Signal transduction histidine kinase subgroup 3 dimerisation and phosphoacceptor" evidence="3">
    <location>
        <begin position="1"/>
        <end position="53"/>
    </location>
</feature>
<reference evidence="4" key="2">
    <citation type="journal article" date="2014" name="ISME J.">
        <title>Microbial stratification in low pH oxic and suboxic macroscopic growths along an acid mine drainage.</title>
        <authorList>
            <person name="Mendez-Garcia C."/>
            <person name="Mesa V."/>
            <person name="Sprenger R.R."/>
            <person name="Richter M."/>
            <person name="Diez M.S."/>
            <person name="Solano J."/>
            <person name="Bargiela R."/>
            <person name="Golyshina O.V."/>
            <person name="Manteca A."/>
            <person name="Ramos J.L."/>
            <person name="Gallego J.R."/>
            <person name="Llorente I."/>
            <person name="Martins Dos Santos V.A."/>
            <person name="Jensen O.N."/>
            <person name="Pelaez A.I."/>
            <person name="Sanchez J."/>
            <person name="Ferrer M."/>
        </authorList>
    </citation>
    <scope>NUCLEOTIDE SEQUENCE</scope>
</reference>
<dbReference type="CDD" id="cd16917">
    <property type="entry name" value="HATPase_UhpB-NarQ-NarX-like"/>
    <property type="match status" value="1"/>
</dbReference>
<dbReference type="GO" id="GO:0016020">
    <property type="term" value="C:membrane"/>
    <property type="evidence" value="ECO:0007669"/>
    <property type="project" value="InterPro"/>
</dbReference>
<dbReference type="EMBL" id="AUZZ01002970">
    <property type="protein sequence ID" value="EQD58299.1"/>
    <property type="molecule type" value="Genomic_DNA"/>
</dbReference>
<name>T1BZ37_9ZZZZ</name>
<sequence length="152" mass="16373">DIVGHKLTGLKLQLRLCARAAAPTIRPFVDECMRLADELLTDVRGVVGALRAADGIDLHESLAALVPAVPRPQIRLELAPDARVASVEQAQTLLRCAQEGLTNALRHSGARNVVMRLARSDGGVSLSIEDDGEIRVAPRWGNGLRGMQERLS</sequence>
<evidence type="ECO:0000313" key="4">
    <source>
        <dbReference type="EMBL" id="EQD58299.1"/>
    </source>
</evidence>
<keyword evidence="1" id="KW-0808">Transferase</keyword>
<dbReference type="InterPro" id="IPR011712">
    <property type="entry name" value="Sig_transdc_His_kin_sub3_dim/P"/>
</dbReference>
<dbReference type="GO" id="GO:0000155">
    <property type="term" value="F:phosphorelay sensor kinase activity"/>
    <property type="evidence" value="ECO:0007669"/>
    <property type="project" value="InterPro"/>
</dbReference>
<evidence type="ECO:0000259" key="3">
    <source>
        <dbReference type="Pfam" id="PF07730"/>
    </source>
</evidence>
<proteinExistence type="predicted"/>
<protein>
    <submittedName>
        <fullName evidence="4">Two-component system sensor protein</fullName>
    </submittedName>
</protein>
<dbReference type="InterPro" id="IPR036890">
    <property type="entry name" value="HATPase_C_sf"/>
</dbReference>
<dbReference type="PANTHER" id="PTHR24421:SF59">
    <property type="entry name" value="OXYGEN SENSOR HISTIDINE KINASE NREB"/>
    <property type="match status" value="1"/>
</dbReference>
<dbReference type="SUPFAM" id="SSF55874">
    <property type="entry name" value="ATPase domain of HSP90 chaperone/DNA topoisomerase II/histidine kinase"/>
    <property type="match status" value="1"/>
</dbReference>
<dbReference type="GO" id="GO:0046983">
    <property type="term" value="F:protein dimerization activity"/>
    <property type="evidence" value="ECO:0007669"/>
    <property type="project" value="InterPro"/>
</dbReference>
<keyword evidence="2" id="KW-0418">Kinase</keyword>
<dbReference type="InterPro" id="IPR050482">
    <property type="entry name" value="Sensor_HK_TwoCompSys"/>
</dbReference>
<feature type="non-terminal residue" evidence="4">
    <location>
        <position position="152"/>
    </location>
</feature>
<gene>
    <name evidence="4" type="ORF">B2A_04425</name>
</gene>
<comment type="caution">
    <text evidence="4">The sequence shown here is derived from an EMBL/GenBank/DDBJ whole genome shotgun (WGS) entry which is preliminary data.</text>
</comment>
<dbReference type="Pfam" id="PF07730">
    <property type="entry name" value="HisKA_3"/>
    <property type="match status" value="1"/>
</dbReference>
<dbReference type="AlphaFoldDB" id="T1BZ37"/>